<comment type="caution">
    <text evidence="3">The sequence shown here is derived from an EMBL/GenBank/DDBJ whole genome shotgun (WGS) entry which is preliminary data.</text>
</comment>
<reference evidence="3" key="1">
    <citation type="submission" date="2017-12" db="EMBL/GenBank/DDBJ databases">
        <title>FDA dAtabase for Regulatory Grade micrObial Sequences (FDA-ARGOS): Supporting development and validation of Infectious Disease Dx tests.</title>
        <authorList>
            <person name="Kerrigan L."/>
            <person name="Tallon L.J."/>
            <person name="Sadzewicz L."/>
            <person name="Sengamalay N."/>
            <person name="Ott S."/>
            <person name="Godinez A."/>
            <person name="Nagaraj S."/>
            <person name="Vavikolanu K."/>
            <person name="Vyas G."/>
            <person name="Nadendla S."/>
            <person name="Aluvathingal J."/>
            <person name="Sichtig H."/>
        </authorList>
    </citation>
    <scope>NUCLEOTIDE SEQUENCE [LARGE SCALE GENOMIC DNA]</scope>
    <source>
        <strain evidence="3">FDAARGOS_200</strain>
    </source>
</reference>
<feature type="transmembrane region" description="Helical" evidence="1">
    <location>
        <begin position="7"/>
        <end position="28"/>
    </location>
</feature>
<evidence type="ECO:0000313" key="3">
    <source>
        <dbReference type="EMBL" id="PNL62253.1"/>
    </source>
</evidence>
<feature type="transmembrane region" description="Helical" evidence="1">
    <location>
        <begin position="137"/>
        <end position="156"/>
    </location>
</feature>
<gene>
    <name evidence="3" type="ORF">A6J39_014080</name>
</gene>
<name>A0AAX0WW22_9GAMM</name>
<protein>
    <recommendedName>
        <fullName evidence="2">Sulfatase N-terminal domain-containing protein</fullName>
    </recommendedName>
</protein>
<dbReference type="Gene3D" id="3.40.720.10">
    <property type="entry name" value="Alkaline Phosphatase, subunit A"/>
    <property type="match status" value="1"/>
</dbReference>
<dbReference type="Proteomes" id="UP000192511">
    <property type="component" value="Unassembled WGS sequence"/>
</dbReference>
<keyword evidence="1" id="KW-1133">Transmembrane helix</keyword>
<dbReference type="InterPro" id="IPR000917">
    <property type="entry name" value="Sulfatase_N"/>
</dbReference>
<proteinExistence type="predicted"/>
<feature type="transmembrane region" description="Helical" evidence="1">
    <location>
        <begin position="40"/>
        <end position="60"/>
    </location>
</feature>
<sequence length="709" mass="80231">MDLKRSVIFALSLPLIIFLVSPLVFYFGNHSEFTTNLADTIPPLVFLFIGATVILLGLLLAISRWPVLYAISSGLLVGLALSAWVQSQLFAWDFGPLDGNGINWSKWSTQAHVELLVWFFLISAVITLSFRSKNKLFILAQGSLLLGALSLVTAWMSSDYHPKKNNDQAAAKSLFSFHKKNNKLLIILDTFQSDIFNEIAQTWPEEVAFLRGFTFYPNTVGGYPSTIASLPLILTGQFYKNEIPMKDWTKANYSTLNLADYHTEKGYGASIISIISSTQFEGIRAKKAFMVSLGDKTWVGISKNQLLLLLTGSLFRSVPTKLKSEFYDKYKWLRLDFIGDDLRFLKALEKNAEVNSNNRGEFKVYHYSGVHPPYLVNEFLKYEKDMPHTRESYVRHARGVLRFLRSNLELLQKLGIYDPAEILVIGDHGKGFWPADAHGSAKALDDGIDTGALGAARPLFLYKPNTSITPLTYSNKSLHLADIVCILSWSDGKFPCGTDRLSKVDAKKKRTFLFYRWSDPLWDKTYLPPMSEYVIHGDVRNIQSWKNLNREYAAGSVKQLIKFAEYKLGTPLSFAQEGNVAEFLKQGWSGQEKDHRWTEGSKSRLGLYIKQEKPQSLSLRLHASAFPTKDRKPQQIKVLVNEHQVASWTMLELDWYEATIPAKIIGNGLLDIKFIIAEPTAPSEISESLDHRKLGIFAQEIIIDEIRRA</sequence>
<dbReference type="RefSeq" id="WP_019235504.1">
    <property type="nucleotide sequence ID" value="NZ_CAAAHR010000089.1"/>
</dbReference>
<feature type="transmembrane region" description="Helical" evidence="1">
    <location>
        <begin position="111"/>
        <end position="130"/>
    </location>
</feature>
<evidence type="ECO:0000256" key="1">
    <source>
        <dbReference type="SAM" id="Phobius"/>
    </source>
</evidence>
<dbReference type="GeneID" id="98065379"/>
<keyword evidence="1" id="KW-0472">Membrane</keyword>
<evidence type="ECO:0000313" key="4">
    <source>
        <dbReference type="Proteomes" id="UP000192511"/>
    </source>
</evidence>
<dbReference type="SUPFAM" id="SSF53649">
    <property type="entry name" value="Alkaline phosphatase-like"/>
    <property type="match status" value="1"/>
</dbReference>
<evidence type="ECO:0000259" key="2">
    <source>
        <dbReference type="Pfam" id="PF00884"/>
    </source>
</evidence>
<feature type="domain" description="Sulfatase N-terminal" evidence="2">
    <location>
        <begin position="182"/>
        <end position="442"/>
    </location>
</feature>
<organism evidence="3 4">
    <name type="scientific">Legionella anisa</name>
    <dbReference type="NCBI Taxonomy" id="28082"/>
    <lineage>
        <taxon>Bacteria</taxon>
        <taxon>Pseudomonadati</taxon>
        <taxon>Pseudomonadota</taxon>
        <taxon>Gammaproteobacteria</taxon>
        <taxon>Legionellales</taxon>
        <taxon>Legionellaceae</taxon>
        <taxon>Legionella</taxon>
    </lineage>
</organism>
<dbReference type="InterPro" id="IPR017850">
    <property type="entry name" value="Alkaline_phosphatase_core_sf"/>
</dbReference>
<dbReference type="EMBL" id="NBTX02000004">
    <property type="protein sequence ID" value="PNL62253.1"/>
    <property type="molecule type" value="Genomic_DNA"/>
</dbReference>
<feature type="transmembrane region" description="Helical" evidence="1">
    <location>
        <begin position="67"/>
        <end position="91"/>
    </location>
</feature>
<keyword evidence="1" id="KW-0812">Transmembrane</keyword>
<dbReference type="Pfam" id="PF00884">
    <property type="entry name" value="Sulfatase"/>
    <property type="match status" value="1"/>
</dbReference>
<keyword evidence="4" id="KW-1185">Reference proteome</keyword>
<accession>A0AAX0WW22</accession>
<dbReference type="AlphaFoldDB" id="A0AAX0WW22"/>